<evidence type="ECO:0000313" key="2">
    <source>
        <dbReference type="EMBL" id="GHE76651.1"/>
    </source>
</evidence>
<dbReference type="RefSeq" id="WP_189901210.1">
    <property type="nucleotide sequence ID" value="NZ_BNBC01000014.1"/>
</dbReference>
<sequence length="62" mass="6880">MSVVTAHTTDKPVTHRPEETGWAETHRRRENGVRTCLPAVDDRGGSRSDHGGADWNIVRGED</sequence>
<proteinExistence type="predicted"/>
<name>A0A918ZYW5_9ACTN</name>
<feature type="compositionally biased region" description="Basic and acidic residues" evidence="1">
    <location>
        <begin position="40"/>
        <end position="52"/>
    </location>
</feature>
<reference evidence="2" key="2">
    <citation type="submission" date="2020-09" db="EMBL/GenBank/DDBJ databases">
        <authorList>
            <person name="Sun Q."/>
            <person name="Ohkuma M."/>
        </authorList>
    </citation>
    <scope>NUCLEOTIDE SEQUENCE</scope>
    <source>
        <strain evidence="2">JCM 3302</strain>
    </source>
</reference>
<dbReference type="EMBL" id="BNBC01000014">
    <property type="protein sequence ID" value="GHE76651.1"/>
    <property type="molecule type" value="Genomic_DNA"/>
</dbReference>
<evidence type="ECO:0000313" key="3">
    <source>
        <dbReference type="Proteomes" id="UP000641386"/>
    </source>
</evidence>
<organism evidence="2 3">
    <name type="scientific">Streptomyces spiralis</name>
    <dbReference type="NCBI Taxonomy" id="66376"/>
    <lineage>
        <taxon>Bacteria</taxon>
        <taxon>Bacillati</taxon>
        <taxon>Actinomycetota</taxon>
        <taxon>Actinomycetes</taxon>
        <taxon>Kitasatosporales</taxon>
        <taxon>Streptomycetaceae</taxon>
        <taxon>Streptomyces</taxon>
    </lineage>
</organism>
<protein>
    <submittedName>
        <fullName evidence="2">Uncharacterized protein</fullName>
    </submittedName>
</protein>
<reference evidence="2" key="1">
    <citation type="journal article" date="2014" name="Int. J. Syst. Evol. Microbiol.">
        <title>Complete genome sequence of Corynebacterium casei LMG S-19264T (=DSM 44701T), isolated from a smear-ripened cheese.</title>
        <authorList>
            <consortium name="US DOE Joint Genome Institute (JGI-PGF)"/>
            <person name="Walter F."/>
            <person name="Albersmeier A."/>
            <person name="Kalinowski J."/>
            <person name="Ruckert C."/>
        </authorList>
    </citation>
    <scope>NUCLEOTIDE SEQUENCE</scope>
    <source>
        <strain evidence="2">JCM 3302</strain>
    </source>
</reference>
<dbReference type="AlphaFoldDB" id="A0A918ZYW5"/>
<comment type="caution">
    <text evidence="2">The sequence shown here is derived from an EMBL/GenBank/DDBJ whole genome shotgun (WGS) entry which is preliminary data.</text>
</comment>
<accession>A0A918ZYW5</accession>
<keyword evidence="3" id="KW-1185">Reference proteome</keyword>
<feature type="region of interest" description="Disordered" evidence="1">
    <location>
        <begin position="1"/>
        <end position="62"/>
    </location>
</feature>
<gene>
    <name evidence="2" type="ORF">GCM10014715_34730</name>
</gene>
<dbReference type="Proteomes" id="UP000641386">
    <property type="component" value="Unassembled WGS sequence"/>
</dbReference>
<feature type="compositionally biased region" description="Basic and acidic residues" evidence="1">
    <location>
        <begin position="8"/>
        <end position="32"/>
    </location>
</feature>
<evidence type="ECO:0000256" key="1">
    <source>
        <dbReference type="SAM" id="MobiDB-lite"/>
    </source>
</evidence>